<accession>A0A9D0Z6S3</accession>
<dbReference type="GO" id="GO:0005886">
    <property type="term" value="C:plasma membrane"/>
    <property type="evidence" value="ECO:0007669"/>
    <property type="project" value="UniProtKB-SubCell"/>
</dbReference>
<proteinExistence type="inferred from homology"/>
<dbReference type="InterPro" id="IPR004776">
    <property type="entry name" value="Mem_transp_PIN-like"/>
</dbReference>
<evidence type="ECO:0000256" key="5">
    <source>
        <dbReference type="ARBA" id="ARBA00022692"/>
    </source>
</evidence>
<keyword evidence="7 8" id="KW-0472">Membrane</keyword>
<reference evidence="9" key="2">
    <citation type="journal article" date="2021" name="PeerJ">
        <title>Extensive microbial diversity within the chicken gut microbiome revealed by metagenomics and culture.</title>
        <authorList>
            <person name="Gilroy R."/>
            <person name="Ravi A."/>
            <person name="Getino M."/>
            <person name="Pursley I."/>
            <person name="Horton D.L."/>
            <person name="Alikhan N.F."/>
            <person name="Baker D."/>
            <person name="Gharbi K."/>
            <person name="Hall N."/>
            <person name="Watson M."/>
            <person name="Adriaenssens E.M."/>
            <person name="Foster-Nyarko E."/>
            <person name="Jarju S."/>
            <person name="Secka A."/>
            <person name="Antonio M."/>
            <person name="Oren A."/>
            <person name="Chaudhuri R.R."/>
            <person name="La Ragione R."/>
            <person name="Hildebrand F."/>
            <person name="Pallen M.J."/>
        </authorList>
    </citation>
    <scope>NUCLEOTIDE SEQUENCE</scope>
    <source>
        <strain evidence="9">ChiSjej2B20-13462</strain>
    </source>
</reference>
<protein>
    <submittedName>
        <fullName evidence="9">AEC family transporter</fullName>
    </submittedName>
</protein>
<feature type="transmembrane region" description="Helical" evidence="8">
    <location>
        <begin position="308"/>
        <end position="330"/>
    </location>
</feature>
<feature type="transmembrane region" description="Helical" evidence="8">
    <location>
        <begin position="211"/>
        <end position="231"/>
    </location>
</feature>
<keyword evidence="3" id="KW-0813">Transport</keyword>
<feature type="transmembrane region" description="Helical" evidence="8">
    <location>
        <begin position="136"/>
        <end position="152"/>
    </location>
</feature>
<organism evidence="9 10">
    <name type="scientific">Candidatus Avoscillospira stercorigallinarum</name>
    <dbReference type="NCBI Taxonomy" id="2840708"/>
    <lineage>
        <taxon>Bacteria</taxon>
        <taxon>Bacillati</taxon>
        <taxon>Bacillota</taxon>
        <taxon>Clostridia</taxon>
        <taxon>Eubacteriales</taxon>
        <taxon>Oscillospiraceae</taxon>
        <taxon>Oscillospiraceae incertae sedis</taxon>
        <taxon>Candidatus Avoscillospira</taxon>
    </lineage>
</organism>
<comment type="subcellular location">
    <subcellularLocation>
        <location evidence="1">Cell membrane</location>
        <topology evidence="1">Multi-pass membrane protein</topology>
    </subcellularLocation>
</comment>
<keyword evidence="4" id="KW-1003">Cell membrane</keyword>
<name>A0A9D0Z6S3_9FIRM</name>
<feature type="transmembrane region" description="Helical" evidence="8">
    <location>
        <begin position="69"/>
        <end position="92"/>
    </location>
</feature>
<evidence type="ECO:0000313" key="10">
    <source>
        <dbReference type="Proteomes" id="UP000886874"/>
    </source>
</evidence>
<dbReference type="Gene3D" id="1.20.1530.20">
    <property type="match status" value="2"/>
</dbReference>
<dbReference type="GO" id="GO:0055085">
    <property type="term" value="P:transmembrane transport"/>
    <property type="evidence" value="ECO:0007669"/>
    <property type="project" value="InterPro"/>
</dbReference>
<evidence type="ECO:0000256" key="8">
    <source>
        <dbReference type="SAM" id="Phobius"/>
    </source>
</evidence>
<feature type="transmembrane region" description="Helical" evidence="8">
    <location>
        <begin position="243"/>
        <end position="264"/>
    </location>
</feature>
<dbReference type="Pfam" id="PF03547">
    <property type="entry name" value="Mem_trans"/>
    <property type="match status" value="1"/>
</dbReference>
<keyword evidence="5 8" id="KW-0812">Transmembrane</keyword>
<feature type="transmembrane region" description="Helical" evidence="8">
    <location>
        <begin position="6"/>
        <end position="26"/>
    </location>
</feature>
<feature type="transmembrane region" description="Helical" evidence="8">
    <location>
        <begin position="38"/>
        <end position="57"/>
    </location>
</feature>
<dbReference type="EMBL" id="DVFN01000107">
    <property type="protein sequence ID" value="HIQ70167.1"/>
    <property type="molecule type" value="Genomic_DNA"/>
</dbReference>
<keyword evidence="6 8" id="KW-1133">Transmembrane helix</keyword>
<dbReference type="PANTHER" id="PTHR36838:SF4">
    <property type="entry name" value="AUXIN EFFLUX CARRIER FAMILY PROTEIN"/>
    <property type="match status" value="1"/>
</dbReference>
<evidence type="ECO:0000256" key="7">
    <source>
        <dbReference type="ARBA" id="ARBA00023136"/>
    </source>
</evidence>
<comment type="caution">
    <text evidence="9">The sequence shown here is derived from an EMBL/GenBank/DDBJ whole genome shotgun (WGS) entry which is preliminary data.</text>
</comment>
<sequence length="339" mass="36483">MWANFSYAFQAIAPILLLIALGMFVRKIGPWEGKFYRTLNALSFHLFLPVQLFLNVYGVEDLADFNWPVMAYLIGSVFVCCGLGILAARLFVRDPAQKGPIVQVTFRSNHAVLGLPLASALGGAAAMAFASLSAGLITTVFNFLAVVTLTWYSDQDHRITGRALVKRVFRNPLIVGAMSGLALVLLRQLLARVTGETVFFLRDSLPPVYQVLSQLSAVASPVMLFVLGANLDLKAAKTLLPMLRLGVLLRLVICPALVIGAAVALREPLGLTALEVPSMVAVCASPAAVSSGVMVQEIGGDEQLANQLVVWTSVWSLLTIFLIVSALRAAGLLQVWGYE</sequence>
<dbReference type="InterPro" id="IPR038770">
    <property type="entry name" value="Na+/solute_symporter_sf"/>
</dbReference>
<gene>
    <name evidence="9" type="ORF">IAA67_07560</name>
</gene>
<evidence type="ECO:0000256" key="1">
    <source>
        <dbReference type="ARBA" id="ARBA00004651"/>
    </source>
</evidence>
<reference evidence="9" key="1">
    <citation type="submission" date="2020-10" db="EMBL/GenBank/DDBJ databases">
        <authorList>
            <person name="Gilroy R."/>
        </authorList>
    </citation>
    <scope>NUCLEOTIDE SEQUENCE</scope>
    <source>
        <strain evidence="9">ChiSjej2B20-13462</strain>
    </source>
</reference>
<evidence type="ECO:0000256" key="3">
    <source>
        <dbReference type="ARBA" id="ARBA00022448"/>
    </source>
</evidence>
<evidence type="ECO:0000256" key="4">
    <source>
        <dbReference type="ARBA" id="ARBA00022475"/>
    </source>
</evidence>
<evidence type="ECO:0000256" key="6">
    <source>
        <dbReference type="ARBA" id="ARBA00022989"/>
    </source>
</evidence>
<feature type="transmembrane region" description="Helical" evidence="8">
    <location>
        <begin position="276"/>
        <end position="296"/>
    </location>
</feature>
<feature type="transmembrane region" description="Helical" evidence="8">
    <location>
        <begin position="112"/>
        <end position="130"/>
    </location>
</feature>
<feature type="transmembrane region" description="Helical" evidence="8">
    <location>
        <begin position="173"/>
        <end position="191"/>
    </location>
</feature>
<comment type="similarity">
    <text evidence="2">Belongs to the auxin efflux carrier (TC 2.A.69) family.</text>
</comment>
<dbReference type="Proteomes" id="UP000886874">
    <property type="component" value="Unassembled WGS sequence"/>
</dbReference>
<dbReference type="AlphaFoldDB" id="A0A9D0Z6S3"/>
<evidence type="ECO:0000313" key="9">
    <source>
        <dbReference type="EMBL" id="HIQ70167.1"/>
    </source>
</evidence>
<dbReference type="PANTHER" id="PTHR36838">
    <property type="entry name" value="AUXIN EFFLUX CARRIER FAMILY PROTEIN"/>
    <property type="match status" value="1"/>
</dbReference>
<evidence type="ECO:0000256" key="2">
    <source>
        <dbReference type="ARBA" id="ARBA00010145"/>
    </source>
</evidence>